<reference evidence="2 3" key="1">
    <citation type="submission" date="2024-04" db="EMBL/GenBank/DDBJ databases">
        <title>Tritrichomonas musculus Genome.</title>
        <authorList>
            <person name="Alves-Ferreira E."/>
            <person name="Grigg M."/>
            <person name="Lorenzi H."/>
            <person name="Galac M."/>
        </authorList>
    </citation>
    <scope>NUCLEOTIDE SEQUENCE [LARGE SCALE GENOMIC DNA]</scope>
    <source>
        <strain evidence="2 3">EAF2021</strain>
    </source>
</reference>
<dbReference type="Gene3D" id="3.90.75.20">
    <property type="match status" value="1"/>
</dbReference>
<dbReference type="InterPro" id="IPR003615">
    <property type="entry name" value="HNH_nuc"/>
</dbReference>
<proteinExistence type="predicted"/>
<comment type="caution">
    <text evidence="2">The sequence shown here is derived from an EMBL/GenBank/DDBJ whole genome shotgun (WGS) entry which is preliminary data.</text>
</comment>
<evidence type="ECO:0000313" key="3">
    <source>
        <dbReference type="Proteomes" id="UP001470230"/>
    </source>
</evidence>
<dbReference type="Pfam" id="PF13392">
    <property type="entry name" value="HNH_3"/>
    <property type="match status" value="1"/>
</dbReference>
<evidence type="ECO:0000259" key="1">
    <source>
        <dbReference type="Pfam" id="PF13392"/>
    </source>
</evidence>
<feature type="domain" description="HNH nuclease" evidence="1">
    <location>
        <begin position="54"/>
        <end position="100"/>
    </location>
</feature>
<protein>
    <recommendedName>
        <fullName evidence="1">HNH nuclease domain-containing protein</fullName>
    </recommendedName>
</protein>
<accession>A0ABR2H1C8</accession>
<dbReference type="EMBL" id="JAPFFF010000049">
    <property type="protein sequence ID" value="KAK8840010.1"/>
    <property type="molecule type" value="Genomic_DNA"/>
</dbReference>
<dbReference type="Proteomes" id="UP001470230">
    <property type="component" value="Unassembled WGS sequence"/>
</dbReference>
<gene>
    <name evidence="2" type="ORF">M9Y10_031295</name>
</gene>
<name>A0ABR2H1C8_9EUKA</name>
<sequence length="144" mass="17201">MEQAIEFVPFVDFPNYEILSQYPFTIRRKDNHYVVSEILKNDGYLDVRLGEKTYKKHVLIAKQFIPNDDPINKIKVDHINHIKTDYHLENLRWATISENSKNCTSHKGIVYEFVDDIPNDAIVIDNYDTKKEHHVFKQGDYYYY</sequence>
<organism evidence="2 3">
    <name type="scientific">Tritrichomonas musculus</name>
    <dbReference type="NCBI Taxonomy" id="1915356"/>
    <lineage>
        <taxon>Eukaryota</taxon>
        <taxon>Metamonada</taxon>
        <taxon>Parabasalia</taxon>
        <taxon>Tritrichomonadida</taxon>
        <taxon>Tritrichomonadidae</taxon>
        <taxon>Tritrichomonas</taxon>
    </lineage>
</organism>
<evidence type="ECO:0000313" key="2">
    <source>
        <dbReference type="EMBL" id="KAK8840010.1"/>
    </source>
</evidence>
<keyword evidence="3" id="KW-1185">Reference proteome</keyword>
<dbReference type="SUPFAM" id="SSF54060">
    <property type="entry name" value="His-Me finger endonucleases"/>
    <property type="match status" value="1"/>
</dbReference>
<dbReference type="InterPro" id="IPR044925">
    <property type="entry name" value="His-Me_finger_sf"/>
</dbReference>